<dbReference type="InterPro" id="IPR058922">
    <property type="entry name" value="WHD_DRP"/>
</dbReference>
<keyword evidence="4" id="KW-0963">Cytoplasm</keyword>
<keyword evidence="8" id="KW-0547">Nucleotide-binding</keyword>
<evidence type="ECO:0000256" key="7">
    <source>
        <dbReference type="ARBA" id="ARBA00022737"/>
    </source>
</evidence>
<dbReference type="FunFam" id="1.10.10.10:FF:000322">
    <property type="entry name" value="Probable disease resistance protein At1g63360"/>
    <property type="match status" value="1"/>
</dbReference>
<evidence type="ECO:0000256" key="5">
    <source>
        <dbReference type="ARBA" id="ARBA00022614"/>
    </source>
</evidence>
<evidence type="ECO:0000256" key="2">
    <source>
        <dbReference type="ARBA" id="ARBA00004496"/>
    </source>
</evidence>
<evidence type="ECO:0000256" key="4">
    <source>
        <dbReference type="ARBA" id="ARBA00022490"/>
    </source>
</evidence>
<dbReference type="Gene3D" id="3.40.50.300">
    <property type="entry name" value="P-loop containing nucleotide triphosphate hydrolases"/>
    <property type="match status" value="1"/>
</dbReference>
<evidence type="ECO:0000259" key="11">
    <source>
        <dbReference type="Pfam" id="PF00931"/>
    </source>
</evidence>
<dbReference type="Pfam" id="PF00931">
    <property type="entry name" value="NB-ARC"/>
    <property type="match status" value="1"/>
</dbReference>
<dbReference type="PANTHER" id="PTHR23155">
    <property type="entry name" value="DISEASE RESISTANCE PROTEIN RP"/>
    <property type="match status" value="1"/>
</dbReference>
<dbReference type="InterPro" id="IPR027417">
    <property type="entry name" value="P-loop_NTPase"/>
</dbReference>
<keyword evidence="5" id="KW-0433">Leucine-rich repeat</keyword>
<reference evidence="14" key="1">
    <citation type="submission" date="2020-06" db="EMBL/GenBank/DDBJ databases">
        <authorList>
            <person name="Li T."/>
            <person name="Hu X."/>
            <person name="Zhang T."/>
            <person name="Song X."/>
            <person name="Zhang H."/>
            <person name="Dai N."/>
            <person name="Sheng W."/>
            <person name="Hou X."/>
            <person name="Wei L."/>
        </authorList>
    </citation>
    <scope>NUCLEOTIDE SEQUENCE</scope>
    <source>
        <strain evidence="14">KEN1</strain>
        <tissue evidence="14">Leaf</tissue>
    </source>
</reference>
<evidence type="ECO:0000256" key="1">
    <source>
        <dbReference type="ARBA" id="ARBA00002074"/>
    </source>
</evidence>
<protein>
    <submittedName>
        <fullName evidence="14">Late blight resistance protein R1-A</fullName>
    </submittedName>
</protein>
<evidence type="ECO:0000256" key="8">
    <source>
        <dbReference type="ARBA" id="ARBA00022741"/>
    </source>
</evidence>
<dbReference type="Pfam" id="PF23598">
    <property type="entry name" value="LRR_14"/>
    <property type="match status" value="1"/>
</dbReference>
<dbReference type="Pfam" id="PF23559">
    <property type="entry name" value="WHD_DRP"/>
    <property type="match status" value="1"/>
</dbReference>
<evidence type="ECO:0000259" key="12">
    <source>
        <dbReference type="Pfam" id="PF23559"/>
    </source>
</evidence>
<evidence type="ECO:0000256" key="9">
    <source>
        <dbReference type="ARBA" id="ARBA00022821"/>
    </source>
</evidence>
<evidence type="ECO:0000256" key="3">
    <source>
        <dbReference type="ARBA" id="ARBA00008894"/>
    </source>
</evidence>
<dbReference type="GO" id="GO:0043531">
    <property type="term" value="F:ADP binding"/>
    <property type="evidence" value="ECO:0007669"/>
    <property type="project" value="InterPro"/>
</dbReference>
<dbReference type="InterPro" id="IPR055414">
    <property type="entry name" value="LRR_R13L4/SHOC2-like"/>
</dbReference>
<dbReference type="SUPFAM" id="SSF52540">
    <property type="entry name" value="P-loop containing nucleoside triphosphate hydrolases"/>
    <property type="match status" value="1"/>
</dbReference>
<keyword evidence="7" id="KW-0677">Repeat</keyword>
<proteinExistence type="inferred from homology"/>
<comment type="function">
    <text evidence="1">Confers resistance to late blight (Phytophthora infestans) races carrying the avirulence gene Avr1. Resistance proteins guard the plant against pathogens that contain an appropriate avirulence protein via an indirect interaction with this avirulence protein. That triggers a defense system including the hypersensitive response, which restricts the pathogen growth.</text>
</comment>
<evidence type="ECO:0000259" key="13">
    <source>
        <dbReference type="Pfam" id="PF23598"/>
    </source>
</evidence>
<evidence type="ECO:0000256" key="6">
    <source>
        <dbReference type="ARBA" id="ARBA00022667"/>
    </source>
</evidence>
<gene>
    <name evidence="14" type="ORF">Slati_3376800</name>
</gene>
<dbReference type="AlphaFoldDB" id="A0AAW2UDT6"/>
<sequence>MQGVDFIEKKVMEIKEKTGVVKDQQPVNSLQPAVGFSRTVAPGSRDAMVGFDSHLHQIMDRLVGQEAKLQMISIVGMGGIGKTTLASNVFDHPTIVENFDIRAWVTISQEYSVREILLALLHDIETQFCKRKQENSSNTIAKSTYRMSKGEHLGEQLYKHLFGRRYLIVMDDMWSTKVWDEVFLEEACPPELEEIGKKIAKGCGGLPLALVVIGGLVAKSEKTIEKWEYIAENLNSIINSRNDDQCLQILSLSYSYLPIHLKPCFLYMAIFPRDCRIRISKLVKLWIAEGFLRPTRTKSLEDVAMEYINDLIDRNLIIVSERGTTGKIKSCTVHDLLRDFCIQEIRKENFLCVTMLNDIDIPPSIGSQRRLSIQGKQSSPYNSPEADKCNLFNALRSASSIRSLVCRSEWMSQSLVPCLKLLRVLDVVDIYSLEEIMPLVNSRYLSFNADNWDSFSSLTSSVSLLWNLQSLIVHDRIIIPPEIWKMRQLRHLKFQEVILPDPHHQSHHTSGQDSYILENLQTLSTVKNFKFTKRPSKDDFSEGLECSYYCLNNLVLLSKLESLTCEIYSLDKISTRNLAFPRSLKKLTLRGCGLPWDDTRIVGSLPNLEVLKLEGYAFRGLEWNPIEGEFVRLKFLLIGWTDLVIWRAESTHFPSLSTCSLHQKTWTRFL</sequence>
<comment type="caution">
    <text evidence="14">The sequence shown here is derived from an EMBL/GenBank/DDBJ whole genome shotgun (WGS) entry which is preliminary data.</text>
</comment>
<comment type="subcellular location">
    <subcellularLocation>
        <location evidence="2">Cytoplasm</location>
    </subcellularLocation>
</comment>
<dbReference type="Gene3D" id="3.80.10.10">
    <property type="entry name" value="Ribonuclease Inhibitor"/>
    <property type="match status" value="1"/>
</dbReference>
<dbReference type="InterPro" id="IPR036388">
    <property type="entry name" value="WH-like_DNA-bd_sf"/>
</dbReference>
<evidence type="ECO:0000256" key="10">
    <source>
        <dbReference type="ARBA" id="ARBA00022840"/>
    </source>
</evidence>
<reference evidence="14" key="2">
    <citation type="journal article" date="2024" name="Plant">
        <title>Genomic evolution and insights into agronomic trait innovations of Sesamum species.</title>
        <authorList>
            <person name="Miao H."/>
            <person name="Wang L."/>
            <person name="Qu L."/>
            <person name="Liu H."/>
            <person name="Sun Y."/>
            <person name="Le M."/>
            <person name="Wang Q."/>
            <person name="Wei S."/>
            <person name="Zheng Y."/>
            <person name="Lin W."/>
            <person name="Duan Y."/>
            <person name="Cao H."/>
            <person name="Xiong S."/>
            <person name="Wang X."/>
            <person name="Wei L."/>
            <person name="Li C."/>
            <person name="Ma Q."/>
            <person name="Ju M."/>
            <person name="Zhao R."/>
            <person name="Li G."/>
            <person name="Mu C."/>
            <person name="Tian Q."/>
            <person name="Mei H."/>
            <person name="Zhang T."/>
            <person name="Gao T."/>
            <person name="Zhang H."/>
        </authorList>
    </citation>
    <scope>NUCLEOTIDE SEQUENCE</scope>
    <source>
        <strain evidence="14">KEN1</strain>
    </source>
</reference>
<evidence type="ECO:0000313" key="14">
    <source>
        <dbReference type="EMBL" id="KAL0415449.1"/>
    </source>
</evidence>
<dbReference type="InterPro" id="IPR044974">
    <property type="entry name" value="Disease_R_plants"/>
</dbReference>
<dbReference type="SUPFAM" id="SSF52058">
    <property type="entry name" value="L domain-like"/>
    <property type="match status" value="1"/>
</dbReference>
<keyword evidence="6" id="KW-0381">Hypersensitive response</keyword>
<organism evidence="14">
    <name type="scientific">Sesamum latifolium</name>
    <dbReference type="NCBI Taxonomy" id="2727402"/>
    <lineage>
        <taxon>Eukaryota</taxon>
        <taxon>Viridiplantae</taxon>
        <taxon>Streptophyta</taxon>
        <taxon>Embryophyta</taxon>
        <taxon>Tracheophyta</taxon>
        <taxon>Spermatophyta</taxon>
        <taxon>Magnoliopsida</taxon>
        <taxon>eudicotyledons</taxon>
        <taxon>Gunneridae</taxon>
        <taxon>Pentapetalae</taxon>
        <taxon>asterids</taxon>
        <taxon>lamiids</taxon>
        <taxon>Lamiales</taxon>
        <taxon>Pedaliaceae</taxon>
        <taxon>Sesamum</taxon>
    </lineage>
</organism>
<keyword evidence="10" id="KW-0067">ATP-binding</keyword>
<dbReference type="GO" id="GO:0009626">
    <property type="term" value="P:plant-type hypersensitive response"/>
    <property type="evidence" value="ECO:0007669"/>
    <property type="project" value="UniProtKB-KW"/>
</dbReference>
<feature type="domain" description="NB-ARC" evidence="11">
    <location>
        <begin position="52"/>
        <end position="183"/>
    </location>
</feature>
<accession>A0AAW2UDT6</accession>
<keyword evidence="9" id="KW-0611">Plant defense</keyword>
<comment type="similarity">
    <text evidence="3">Belongs to the disease resistance NB-LRR family.</text>
</comment>
<dbReference type="InterPro" id="IPR032675">
    <property type="entry name" value="LRR_dom_sf"/>
</dbReference>
<dbReference type="PRINTS" id="PR00364">
    <property type="entry name" value="DISEASERSIST"/>
</dbReference>
<dbReference type="InterPro" id="IPR002182">
    <property type="entry name" value="NB-ARC"/>
</dbReference>
<name>A0AAW2UDT6_9LAMI</name>
<dbReference type="PANTHER" id="PTHR23155:SF1152">
    <property type="entry name" value="AAA+ ATPASE DOMAIN-CONTAINING PROTEIN"/>
    <property type="match status" value="1"/>
</dbReference>
<feature type="domain" description="Disease resistance R13L4/SHOC-2-like LRR" evidence="13">
    <location>
        <begin position="401"/>
        <end position="665"/>
    </location>
</feature>
<dbReference type="EMBL" id="JACGWN010000012">
    <property type="protein sequence ID" value="KAL0415449.1"/>
    <property type="molecule type" value="Genomic_DNA"/>
</dbReference>
<dbReference type="Gene3D" id="1.10.10.10">
    <property type="entry name" value="Winged helix-like DNA-binding domain superfamily/Winged helix DNA-binding domain"/>
    <property type="match status" value="1"/>
</dbReference>
<feature type="domain" description="Disease resistance protein winged helix" evidence="12">
    <location>
        <begin position="270"/>
        <end position="340"/>
    </location>
</feature>
<dbReference type="GO" id="GO:0005524">
    <property type="term" value="F:ATP binding"/>
    <property type="evidence" value="ECO:0007669"/>
    <property type="project" value="UniProtKB-KW"/>
</dbReference>
<dbReference type="GO" id="GO:0005737">
    <property type="term" value="C:cytoplasm"/>
    <property type="evidence" value="ECO:0007669"/>
    <property type="project" value="UniProtKB-SubCell"/>
</dbReference>